<feature type="compositionally biased region" description="Basic and acidic residues" evidence="3">
    <location>
        <begin position="191"/>
        <end position="204"/>
    </location>
</feature>
<evidence type="ECO:0000256" key="3">
    <source>
        <dbReference type="SAM" id="MobiDB-lite"/>
    </source>
</evidence>
<dbReference type="PANTHER" id="PTHR46006">
    <property type="entry name" value="RHO GUANINE NUCLEOTIDE EXCHANGE FACTOR AT 64C, ISOFORM A"/>
    <property type="match status" value="1"/>
</dbReference>
<feature type="compositionally biased region" description="Basic and acidic residues" evidence="3">
    <location>
        <begin position="70"/>
        <end position="104"/>
    </location>
</feature>
<dbReference type="InterPro" id="IPR051480">
    <property type="entry name" value="Endocytic_GEF_Adapter"/>
</dbReference>
<feature type="compositionally biased region" description="Pro residues" evidence="3">
    <location>
        <begin position="445"/>
        <end position="456"/>
    </location>
</feature>
<dbReference type="InterPro" id="IPR001849">
    <property type="entry name" value="PH_domain"/>
</dbReference>
<feature type="region of interest" description="Disordered" evidence="3">
    <location>
        <begin position="776"/>
        <end position="848"/>
    </location>
</feature>
<dbReference type="InterPro" id="IPR000219">
    <property type="entry name" value="DH_dom"/>
</dbReference>
<feature type="region of interest" description="Disordered" evidence="3">
    <location>
        <begin position="1"/>
        <end position="131"/>
    </location>
</feature>
<feature type="compositionally biased region" description="Polar residues" evidence="3">
    <location>
        <begin position="427"/>
        <end position="444"/>
    </location>
</feature>
<evidence type="ECO:0000259" key="5">
    <source>
        <dbReference type="PROSITE" id="PS50010"/>
    </source>
</evidence>
<dbReference type="InterPro" id="IPR035899">
    <property type="entry name" value="DBL_dom_sf"/>
</dbReference>
<feature type="domain" description="DH" evidence="5">
    <location>
        <begin position="889"/>
        <end position="1080"/>
    </location>
</feature>
<dbReference type="PROSITE" id="PS50010">
    <property type="entry name" value="DH_2"/>
    <property type="match status" value="1"/>
</dbReference>
<sequence>MIRQQLSGNVGVDGDEDDDGGCTSNGVGGAGVPGGVPREGGPAPPPATPTTPATQKTTAANRDYDDDDEHNDKDESHDNKPNDLAERERKDKEQEQELEKKDAVAKPAASQKRAAQTTQSRNPIRRAHSERHLSTAPLVANASASAAHGHASFVSTTAGRNCHSIPTTPASGPQNVILNFKDTMALRIKSNRSDSRDLFQRRPTEPPPPPPNGGGKGLEMLPLPLPLRHPHEINKSPLSPQRTVVRVAPFKPQKQQQREGGESFTQEVHRLKISHSEEDTDLGVELRRRPNLFVSSPEEEDAAPKKTSILISGDDCYSTMNLSADAAQPLYQSSVVVNSHSATSVCISVSSAEEQEQELNQLNTLRSQQMGMGIAIIPIRGASEVNLQRSVSCISSTSSSSTSSSSSSSGRGRTLIRLDYERERKGSATSSTPINTPPVISSTPATPPPEDSPNPLVPHETELLKILRNPVEAVKLNLVPHVCGLRAPSRESGKAKKLQAEEASTAPPKEPGFIAKLLQDPMLGQVAEGLETETVAELIENSLQRLQQTRRGIDMSGTKDHDDMNRLISASLERIRLERQPVTTTPGRATKEEDRLSNRGSISSANSFASAHNYELFDFDGGAGGNESDCYQSCSSELTASGILEEDPVTTIKDPEVELDPATRAKFYQLLVDATLAEIEHSTHVDQDLGTETEHHYESIRHSGDPIYEEIHEVPPPLPLSAPPLNDAELDKKAARSIFEGASKYDILSYLVDAKERGLAREESFDYGNNPKIIEEEAADTLSDLDKRQAEERDRERDSGQSSMSSLSPPPHNFICGGGGGKSCGSDVERQDSGVGSETSKTSRSKYQATPTVLHLCEDCDGPVEMQVGDGGVLYAPLVCRKCGRKRVERKEIITEIVETEEKYGRDLQIILEEFCHPMLVAGLLTQEQLSAIFLNTEDLLENNQTLAERMRDALDMSLEQGDDDLLTVNIGRIFLDFTQMLHAFESYCVRQAGASLLLANLEKEKELLRIFLKVSQMENAVLRRMNLNSFLMVPVQRVTKYPLLLARLYKVTPSQIDGRDLLKQAQEKIELHLNHINQEAKDVPTKLWRRISSSSPNRRASCEIDMINIKLRKMAIDVLEWNHDEVRFAMEGRLLYTQPTDSNWKKARTIKLTPVNALLVTNGKPSANYRAEKAMSEKLNFPKHTGIREASLLLVKEKCGRYTLIREPLYLDRCVVCSEADWDDYFEVQEISSKDTFIFKAEDGVRTKQWYTQLQYHAQGMGAWRKRRNALANIMINGMLARS</sequence>
<organism evidence="6">
    <name type="scientific">Drosophila rhopaloa</name>
    <name type="common">Fruit fly</name>
    <dbReference type="NCBI Taxonomy" id="1041015"/>
    <lineage>
        <taxon>Eukaryota</taxon>
        <taxon>Metazoa</taxon>
        <taxon>Ecdysozoa</taxon>
        <taxon>Arthropoda</taxon>
        <taxon>Hexapoda</taxon>
        <taxon>Insecta</taxon>
        <taxon>Pterygota</taxon>
        <taxon>Neoptera</taxon>
        <taxon>Endopterygota</taxon>
        <taxon>Diptera</taxon>
        <taxon>Brachycera</taxon>
        <taxon>Muscomorpha</taxon>
        <taxon>Ephydroidea</taxon>
        <taxon>Drosophilidae</taxon>
        <taxon>Drosophila</taxon>
        <taxon>Sophophora</taxon>
    </lineage>
</organism>
<name>A0A6P4EUS2_DRORH</name>
<accession>A0A6P4EUS2</accession>
<dbReference type="SUPFAM" id="SSF48065">
    <property type="entry name" value="DBL homology domain (DH-domain)"/>
    <property type="match status" value="1"/>
</dbReference>
<reference evidence="6" key="1">
    <citation type="submission" date="2025-08" db="UniProtKB">
        <authorList>
            <consortium name="RefSeq"/>
        </authorList>
    </citation>
    <scope>IDENTIFICATION</scope>
</reference>
<evidence type="ECO:0000313" key="6">
    <source>
        <dbReference type="RefSeq" id="XP_016980469.1"/>
    </source>
</evidence>
<dbReference type="FunFam" id="1.20.900.10:FF:000038">
    <property type="entry name" value="Myosin-M heavy chain"/>
    <property type="match status" value="1"/>
</dbReference>
<dbReference type="GO" id="GO:0005085">
    <property type="term" value="F:guanyl-nucleotide exchange factor activity"/>
    <property type="evidence" value="ECO:0007669"/>
    <property type="project" value="InterPro"/>
</dbReference>
<dbReference type="Pfam" id="PF00621">
    <property type="entry name" value="RhoGEF"/>
    <property type="match status" value="1"/>
</dbReference>
<evidence type="ECO:0000259" key="4">
    <source>
        <dbReference type="PROSITE" id="PS50003"/>
    </source>
</evidence>
<feature type="region of interest" description="Disordered" evidence="3">
    <location>
        <begin position="489"/>
        <end position="511"/>
    </location>
</feature>
<feature type="compositionally biased region" description="Gly residues" evidence="3">
    <location>
        <begin position="26"/>
        <end position="38"/>
    </location>
</feature>
<feature type="region of interest" description="Disordered" evidence="3">
    <location>
        <begin position="191"/>
        <end position="221"/>
    </location>
</feature>
<feature type="compositionally biased region" description="Low complexity" evidence="3">
    <location>
        <begin position="50"/>
        <end position="60"/>
    </location>
</feature>
<feature type="region of interest" description="Disordered" evidence="3">
    <location>
        <begin position="395"/>
        <end position="414"/>
    </location>
</feature>
<dbReference type="GO" id="GO:0031097">
    <property type="term" value="C:medial cortex"/>
    <property type="evidence" value="ECO:0007669"/>
    <property type="project" value="UniProtKB-ARBA"/>
</dbReference>
<feature type="compositionally biased region" description="Polar residues" evidence="3">
    <location>
        <begin position="834"/>
        <end position="848"/>
    </location>
</feature>
<proteinExistence type="predicted"/>
<feature type="region of interest" description="Disordered" evidence="3">
    <location>
        <begin position="581"/>
        <end position="600"/>
    </location>
</feature>
<dbReference type="SMART" id="SM00325">
    <property type="entry name" value="RhoGEF"/>
    <property type="match status" value="1"/>
</dbReference>
<feature type="compositionally biased region" description="Basic and acidic residues" evidence="3">
    <location>
        <begin position="784"/>
        <end position="799"/>
    </location>
</feature>
<dbReference type="CDD" id="cd00160">
    <property type="entry name" value="RhoGEF"/>
    <property type="match status" value="1"/>
</dbReference>
<comment type="subcellular location">
    <subcellularLocation>
        <location evidence="1">Cytoplasm</location>
    </subcellularLocation>
</comment>
<feature type="domain" description="PH" evidence="4">
    <location>
        <begin position="1128"/>
        <end position="1260"/>
    </location>
</feature>
<dbReference type="OrthoDB" id="2015333at2759"/>
<feature type="compositionally biased region" description="Basic and acidic residues" evidence="3">
    <location>
        <begin position="489"/>
        <end position="500"/>
    </location>
</feature>
<dbReference type="GO" id="GO:0035025">
    <property type="term" value="P:positive regulation of Rho protein signal transduction"/>
    <property type="evidence" value="ECO:0007669"/>
    <property type="project" value="TreeGrafter"/>
</dbReference>
<dbReference type="PANTHER" id="PTHR46006:SF5">
    <property type="entry name" value="DH DOMAIN-CONTAINING PROTEIN"/>
    <property type="match status" value="1"/>
</dbReference>
<protein>
    <submittedName>
        <fullName evidence="6">Uncharacterized protein LOC108045610</fullName>
    </submittedName>
</protein>
<dbReference type="Gene3D" id="1.20.900.10">
    <property type="entry name" value="Dbl homology (DH) domain"/>
    <property type="match status" value="1"/>
</dbReference>
<gene>
    <name evidence="6" type="primary">LOC108045610</name>
</gene>
<feature type="compositionally biased region" description="Polar residues" evidence="3">
    <location>
        <begin position="113"/>
        <end position="122"/>
    </location>
</feature>
<dbReference type="PROSITE" id="PS50003">
    <property type="entry name" value="PH_DOMAIN"/>
    <property type="match status" value="1"/>
</dbReference>
<evidence type="ECO:0000256" key="1">
    <source>
        <dbReference type="ARBA" id="ARBA00004496"/>
    </source>
</evidence>
<feature type="region of interest" description="Disordered" evidence="3">
    <location>
        <begin position="422"/>
        <end position="457"/>
    </location>
</feature>
<dbReference type="RefSeq" id="XP_016980469.1">
    <property type="nucleotide sequence ID" value="XM_017124980.1"/>
</dbReference>
<feature type="compositionally biased region" description="Low complexity" evidence="3">
    <location>
        <begin position="395"/>
        <end position="409"/>
    </location>
</feature>
<keyword evidence="2" id="KW-0963">Cytoplasm</keyword>
<evidence type="ECO:0000256" key="2">
    <source>
        <dbReference type="ARBA" id="ARBA00022490"/>
    </source>
</evidence>